<dbReference type="PANTHER" id="PTHR43394:SF1">
    <property type="entry name" value="ATP-BINDING CASSETTE SUB-FAMILY B MEMBER 10, MITOCHONDRIAL"/>
    <property type="match status" value="1"/>
</dbReference>
<dbReference type="InterPro" id="IPR003439">
    <property type="entry name" value="ABC_transporter-like_ATP-bd"/>
</dbReference>
<evidence type="ECO:0000259" key="13">
    <source>
        <dbReference type="PROSITE" id="PS50929"/>
    </source>
</evidence>
<dbReference type="InterPro" id="IPR003593">
    <property type="entry name" value="AAA+_ATPase"/>
</dbReference>
<dbReference type="Gene3D" id="3.40.50.300">
    <property type="entry name" value="P-loop containing nucleotide triphosphate hydrolases"/>
    <property type="match status" value="1"/>
</dbReference>
<keyword evidence="3" id="KW-1003">Cell membrane</keyword>
<feature type="region of interest" description="Disordered" evidence="10">
    <location>
        <begin position="620"/>
        <end position="659"/>
    </location>
</feature>
<keyword evidence="2" id="KW-0813">Transport</keyword>
<dbReference type="EMBL" id="QUAK01000091">
    <property type="protein sequence ID" value="RFU85495.1"/>
    <property type="molecule type" value="Genomic_DNA"/>
</dbReference>
<dbReference type="FunFam" id="3.40.50.300:FF:000299">
    <property type="entry name" value="ABC transporter ATP-binding protein/permease"/>
    <property type="match status" value="1"/>
</dbReference>
<keyword evidence="7 11" id="KW-1133">Transmembrane helix</keyword>
<dbReference type="Pfam" id="PF00005">
    <property type="entry name" value="ABC_tran"/>
    <property type="match status" value="1"/>
</dbReference>
<keyword evidence="4 11" id="KW-0812">Transmembrane</keyword>
<evidence type="ECO:0000256" key="6">
    <source>
        <dbReference type="ARBA" id="ARBA00022840"/>
    </source>
</evidence>
<dbReference type="AlphaFoldDB" id="A0A372M4N8"/>
<feature type="transmembrane region" description="Helical" evidence="11">
    <location>
        <begin position="179"/>
        <end position="198"/>
    </location>
</feature>
<dbReference type="PROSITE" id="PS50929">
    <property type="entry name" value="ABC_TM1F"/>
    <property type="match status" value="1"/>
</dbReference>
<dbReference type="OrthoDB" id="9806127at2"/>
<dbReference type="GO" id="GO:0015421">
    <property type="term" value="F:ABC-type oligopeptide transporter activity"/>
    <property type="evidence" value="ECO:0007669"/>
    <property type="project" value="TreeGrafter"/>
</dbReference>
<name>A0A372M4N8_9ACTN</name>
<evidence type="ECO:0000256" key="11">
    <source>
        <dbReference type="SAM" id="Phobius"/>
    </source>
</evidence>
<keyword evidence="6 14" id="KW-0067">ATP-binding</keyword>
<feature type="domain" description="ABC transporter" evidence="12">
    <location>
        <begin position="380"/>
        <end position="615"/>
    </location>
</feature>
<dbReference type="Gene3D" id="1.20.1560.10">
    <property type="entry name" value="ABC transporter type 1, transmembrane domain"/>
    <property type="match status" value="1"/>
</dbReference>
<evidence type="ECO:0000256" key="7">
    <source>
        <dbReference type="ARBA" id="ARBA00022989"/>
    </source>
</evidence>
<dbReference type="CDD" id="cd18550">
    <property type="entry name" value="ABC_6TM_exporter_like"/>
    <property type="match status" value="1"/>
</dbReference>
<feature type="transmembrane region" description="Helical" evidence="11">
    <location>
        <begin position="263"/>
        <end position="287"/>
    </location>
</feature>
<evidence type="ECO:0000313" key="14">
    <source>
        <dbReference type="EMBL" id="RFU85495.1"/>
    </source>
</evidence>
<dbReference type="Pfam" id="PF00664">
    <property type="entry name" value="ABC_membrane"/>
    <property type="match status" value="1"/>
</dbReference>
<evidence type="ECO:0000256" key="3">
    <source>
        <dbReference type="ARBA" id="ARBA00022475"/>
    </source>
</evidence>
<reference evidence="14 15" key="1">
    <citation type="submission" date="2018-08" db="EMBL/GenBank/DDBJ databases">
        <title>Isolation, diversity and antifungal activity of Actinobacteria from wheat.</title>
        <authorList>
            <person name="Han C."/>
        </authorList>
    </citation>
    <scope>NUCLEOTIDE SEQUENCE [LARGE SCALE GENOMIC DNA]</scope>
    <source>
        <strain evidence="14 15">NEAU-YY421</strain>
    </source>
</reference>
<evidence type="ECO:0000256" key="5">
    <source>
        <dbReference type="ARBA" id="ARBA00022741"/>
    </source>
</evidence>
<dbReference type="GO" id="GO:0016887">
    <property type="term" value="F:ATP hydrolysis activity"/>
    <property type="evidence" value="ECO:0007669"/>
    <property type="project" value="InterPro"/>
</dbReference>
<dbReference type="GO" id="GO:0005886">
    <property type="term" value="C:plasma membrane"/>
    <property type="evidence" value="ECO:0007669"/>
    <property type="project" value="UniProtKB-SubCell"/>
</dbReference>
<feature type="transmembrane region" description="Helical" evidence="11">
    <location>
        <begin position="46"/>
        <end position="67"/>
    </location>
</feature>
<comment type="subcellular location">
    <subcellularLocation>
        <location evidence="1">Cell membrane</location>
        <topology evidence="1">Multi-pass membrane protein</topology>
    </subcellularLocation>
</comment>
<dbReference type="InterPro" id="IPR011527">
    <property type="entry name" value="ABC1_TM_dom"/>
</dbReference>
<keyword evidence="8 11" id="KW-0472">Membrane</keyword>
<feature type="domain" description="ABC transmembrane type-1" evidence="13">
    <location>
        <begin position="47"/>
        <end position="328"/>
    </location>
</feature>
<evidence type="ECO:0000256" key="8">
    <source>
        <dbReference type="ARBA" id="ARBA00023136"/>
    </source>
</evidence>
<dbReference type="PANTHER" id="PTHR43394">
    <property type="entry name" value="ATP-DEPENDENT PERMEASE MDL1, MITOCHONDRIAL"/>
    <property type="match status" value="1"/>
</dbReference>
<proteinExistence type="inferred from homology"/>
<dbReference type="InterPro" id="IPR017871">
    <property type="entry name" value="ABC_transporter-like_CS"/>
</dbReference>
<gene>
    <name evidence="14" type="ORF">DY218_17110</name>
</gene>
<dbReference type="PROSITE" id="PS50893">
    <property type="entry name" value="ABC_TRANSPORTER_2"/>
    <property type="match status" value="1"/>
</dbReference>
<dbReference type="PROSITE" id="PS00211">
    <property type="entry name" value="ABC_TRANSPORTER_1"/>
    <property type="match status" value="1"/>
</dbReference>
<evidence type="ECO:0000256" key="4">
    <source>
        <dbReference type="ARBA" id="ARBA00022692"/>
    </source>
</evidence>
<comment type="caution">
    <text evidence="14">The sequence shown here is derived from an EMBL/GenBank/DDBJ whole genome shotgun (WGS) entry which is preliminary data.</text>
</comment>
<protein>
    <submittedName>
        <fullName evidence="14">ABC transporter ATP-binding protein</fullName>
    </submittedName>
</protein>
<feature type="transmembrane region" description="Helical" evidence="11">
    <location>
        <begin position="154"/>
        <end position="173"/>
    </location>
</feature>
<evidence type="ECO:0000256" key="1">
    <source>
        <dbReference type="ARBA" id="ARBA00004651"/>
    </source>
</evidence>
<dbReference type="InterPro" id="IPR027417">
    <property type="entry name" value="P-loop_NTPase"/>
</dbReference>
<evidence type="ECO:0000256" key="10">
    <source>
        <dbReference type="SAM" id="MobiDB-lite"/>
    </source>
</evidence>
<dbReference type="SUPFAM" id="SSF90123">
    <property type="entry name" value="ABC transporter transmembrane region"/>
    <property type="match status" value="1"/>
</dbReference>
<evidence type="ECO:0000256" key="9">
    <source>
        <dbReference type="ARBA" id="ARBA00061644"/>
    </source>
</evidence>
<evidence type="ECO:0000256" key="2">
    <source>
        <dbReference type="ARBA" id="ARBA00022448"/>
    </source>
</evidence>
<keyword evidence="15" id="KW-1185">Reference proteome</keyword>
<accession>A0A372M4N8</accession>
<sequence length="659" mass="70993">MSMETTAWTQLHSVLNAQQDRRPFARATLRRIAAFARPHRRRIVQFLLVSVATALLAVATPVLAGKVVNAIVDGSDPAVVVRIAVLIALIAVSEAAFGILGRWLSAGLGENLILDLRTAVFDHVQRMPVAFFTRTRTGALVSRLNNDVIGAQRAFSGTLSSVVANLVTLLLTLVVMLRLSWQITLLALVLLPVFVVPARRMGARMARLQREAAQHNAAMGTRMTERFSAPGATLVKLFGRPDEESVEFAARARLVRDIGVRTAMAQSVFITALTLVSALALALVYGLGGHLALNGSLDAGSVVALAMLLTRLYAPLTALAGARVEVMSALVSFERVFEVLDLKPLIEEKPDAREVPEGPVPVEFDRVRFAYPAADRVSLASLEEVATLDDRGGAEVLHEVSFRAEAGQTVALVGSSGAGKSTIAQLVPRLYDADSGSVRLGGVDVRELRADSIRATLGMVTQDGHLFHDSVRANLLLARPDAGDEELWDVLRRARLDHLVAGLPDGLDTVVGERGYRFSGGERQRLTIARLLLAQQRVVILDEATAHLDNTSEAAVQDALTEALEGRTAVVIAHRLSTVRTADLILVVEEGRIVERGRHEELLAAGGRYAELYRTQFAGAEPEPQPELQSQPEAVRVGEPVRSGPECPRKDLSAAAGRS</sequence>
<keyword evidence="5" id="KW-0547">Nucleotide-binding</keyword>
<evidence type="ECO:0000313" key="15">
    <source>
        <dbReference type="Proteomes" id="UP000263094"/>
    </source>
</evidence>
<dbReference type="InterPro" id="IPR036640">
    <property type="entry name" value="ABC1_TM_sf"/>
</dbReference>
<organism evidence="14 15">
    <name type="scientific">Streptomyces triticagri</name>
    <dbReference type="NCBI Taxonomy" id="2293568"/>
    <lineage>
        <taxon>Bacteria</taxon>
        <taxon>Bacillati</taxon>
        <taxon>Actinomycetota</taxon>
        <taxon>Actinomycetes</taxon>
        <taxon>Kitasatosporales</taxon>
        <taxon>Streptomycetaceae</taxon>
        <taxon>Streptomyces</taxon>
    </lineage>
</organism>
<dbReference type="InterPro" id="IPR039421">
    <property type="entry name" value="Type_1_exporter"/>
</dbReference>
<dbReference type="Proteomes" id="UP000263094">
    <property type="component" value="Unassembled WGS sequence"/>
</dbReference>
<feature type="transmembrane region" description="Helical" evidence="11">
    <location>
        <begin position="79"/>
        <end position="100"/>
    </location>
</feature>
<evidence type="ECO:0000259" key="12">
    <source>
        <dbReference type="PROSITE" id="PS50893"/>
    </source>
</evidence>
<dbReference type="SMART" id="SM00382">
    <property type="entry name" value="AAA"/>
    <property type="match status" value="1"/>
</dbReference>
<dbReference type="SUPFAM" id="SSF52540">
    <property type="entry name" value="P-loop containing nucleoside triphosphate hydrolases"/>
    <property type="match status" value="1"/>
</dbReference>
<dbReference type="GO" id="GO:0005524">
    <property type="term" value="F:ATP binding"/>
    <property type="evidence" value="ECO:0007669"/>
    <property type="project" value="UniProtKB-KW"/>
</dbReference>
<comment type="similarity">
    <text evidence="9">Belongs to the ABC transporter superfamily. Lipid exporter (TC 3.A.1.106) family.</text>
</comment>